<evidence type="ECO:0000256" key="1">
    <source>
        <dbReference type="SAM" id="Coils"/>
    </source>
</evidence>
<feature type="coiled-coil region" evidence="1">
    <location>
        <begin position="47"/>
        <end position="102"/>
    </location>
</feature>
<name>A0A1W1WY15_9BACT</name>
<proteinExistence type="predicted"/>
<keyword evidence="1" id="KW-0175">Coiled coil</keyword>
<dbReference type="AlphaFoldDB" id="A0A1W1WY15"/>
<dbReference type="EMBL" id="FWXF01000001">
    <property type="protein sequence ID" value="SMC16626.1"/>
    <property type="molecule type" value="Genomic_DNA"/>
</dbReference>
<keyword evidence="4" id="KW-1185">Reference proteome</keyword>
<evidence type="ECO:0000313" key="3">
    <source>
        <dbReference type="EMBL" id="SMC16626.1"/>
    </source>
</evidence>
<dbReference type="RefSeq" id="WP_084055606.1">
    <property type="nucleotide sequence ID" value="NZ_FWXF01000001.1"/>
</dbReference>
<protein>
    <submittedName>
        <fullName evidence="3">Uncharacterized protein</fullName>
    </submittedName>
</protein>
<reference evidence="3 4" key="1">
    <citation type="submission" date="2017-04" db="EMBL/GenBank/DDBJ databases">
        <authorList>
            <person name="Afonso C.L."/>
            <person name="Miller P.J."/>
            <person name="Scott M.A."/>
            <person name="Spackman E."/>
            <person name="Goraichik I."/>
            <person name="Dimitrov K.M."/>
            <person name="Suarez D.L."/>
            <person name="Swayne D.E."/>
        </authorList>
    </citation>
    <scope>NUCLEOTIDE SEQUENCE [LARGE SCALE GENOMIC DNA]</scope>
    <source>
        <strain evidence="3 4">DSM 13146</strain>
    </source>
</reference>
<dbReference type="OrthoDB" id="5526073at2"/>
<evidence type="ECO:0000256" key="2">
    <source>
        <dbReference type="SAM" id="MobiDB-lite"/>
    </source>
</evidence>
<gene>
    <name evidence="3" type="ORF">SAMN02746041_00123</name>
</gene>
<dbReference type="Proteomes" id="UP000192783">
    <property type="component" value="Unassembled WGS sequence"/>
</dbReference>
<organism evidence="3 4">
    <name type="scientific">Desulfacinum hydrothermale DSM 13146</name>
    <dbReference type="NCBI Taxonomy" id="1121390"/>
    <lineage>
        <taxon>Bacteria</taxon>
        <taxon>Pseudomonadati</taxon>
        <taxon>Thermodesulfobacteriota</taxon>
        <taxon>Syntrophobacteria</taxon>
        <taxon>Syntrophobacterales</taxon>
        <taxon>Syntrophobacteraceae</taxon>
        <taxon>Desulfacinum</taxon>
    </lineage>
</organism>
<evidence type="ECO:0000313" key="4">
    <source>
        <dbReference type="Proteomes" id="UP000192783"/>
    </source>
</evidence>
<sequence length="110" mass="12642">MTNEKKQDDLLPGLGCAPPLDSEGNPYGCAERKTVFTVKEEKVLQRILAVKEEARQVKSRLKELSSHEPGDQALRTQLETRLQELKALREELEAEREATFRERMELLGHR</sequence>
<accession>A0A1W1WY15</accession>
<feature type="region of interest" description="Disordered" evidence="2">
    <location>
        <begin position="1"/>
        <end position="26"/>
    </location>
</feature>